<dbReference type="AlphaFoldDB" id="A0A974BHN0"/>
<comment type="cofactor">
    <cofactor evidence="1">
        <name>[4Fe-4S] cluster</name>
        <dbReference type="ChEBI" id="CHEBI:49883"/>
    </cofactor>
</comment>
<evidence type="ECO:0000256" key="1">
    <source>
        <dbReference type="ARBA" id="ARBA00001966"/>
    </source>
</evidence>
<organism evidence="3 4">
    <name type="scientific">Sedimentibacter hydroxybenzoicus DSM 7310</name>
    <dbReference type="NCBI Taxonomy" id="1123245"/>
    <lineage>
        <taxon>Bacteria</taxon>
        <taxon>Bacillati</taxon>
        <taxon>Bacillota</taxon>
        <taxon>Tissierellia</taxon>
        <taxon>Sedimentibacter</taxon>
    </lineage>
</organism>
<name>A0A974BHN0_SEDHY</name>
<sequence>MENLYNLLEEFQEARRNAYVDAIYLKSHSKHVAGIFGKNIPREILWALDITPVNVYSIDGSNIAASYGILDKENCSVVKSSYGYTATERCPLIYSADIIISNDMCPHKTLMISKIDKLKDIYIIKDSKNAAGLESEYRKFVDFIENKFSVKLNENKLNAAIDKVNSISDITTKIINMYMERKCPINVYDLYNIIYGSQFILNLDERYSKLSEIHNILKESLSIDVFNKNNKAKIILITGAPLAGLTEEILRPLSQNKDIFVIFSTSLCEGENYTPVKLCDNPYMALANKYVNNDDAVKENFKENISQIIDVRLSGCNVLLEPNHHLPYLSLTANYGDNIEEIKMFPKQ</sequence>
<protein>
    <submittedName>
        <fullName evidence="3">2-hydroxyacyl-CoA dehydratase</fullName>
    </submittedName>
</protein>
<dbReference type="Pfam" id="PF06050">
    <property type="entry name" value="HGD-D"/>
    <property type="match status" value="1"/>
</dbReference>
<dbReference type="RefSeq" id="WP_179236983.1">
    <property type="nucleotide sequence ID" value="NZ_JACBNQ010000002.1"/>
</dbReference>
<evidence type="ECO:0000313" key="3">
    <source>
        <dbReference type="EMBL" id="NYB73302.1"/>
    </source>
</evidence>
<comment type="caution">
    <text evidence="3">The sequence shown here is derived from an EMBL/GenBank/DDBJ whole genome shotgun (WGS) entry which is preliminary data.</text>
</comment>
<dbReference type="EMBL" id="JACBNQ010000002">
    <property type="protein sequence ID" value="NYB73302.1"/>
    <property type="molecule type" value="Genomic_DNA"/>
</dbReference>
<dbReference type="PANTHER" id="PTHR30548">
    <property type="entry name" value="2-HYDROXYGLUTARYL-COA DEHYDRATASE, D-COMPONENT-RELATED"/>
    <property type="match status" value="1"/>
</dbReference>
<keyword evidence="4" id="KW-1185">Reference proteome</keyword>
<reference evidence="3" key="1">
    <citation type="submission" date="2020-07" db="EMBL/GenBank/DDBJ databases">
        <title>Genomic analysis of a strain of Sedimentibacter Hydroxybenzoicus DSM7310.</title>
        <authorList>
            <person name="Ma S."/>
        </authorList>
    </citation>
    <scope>NUCLEOTIDE SEQUENCE</scope>
    <source>
        <strain evidence="3">DSM 7310</strain>
    </source>
</reference>
<dbReference type="Gene3D" id="1.20.1270.370">
    <property type="match status" value="1"/>
</dbReference>
<dbReference type="Gene3D" id="3.40.50.11890">
    <property type="match status" value="1"/>
</dbReference>
<dbReference type="GO" id="GO:0016836">
    <property type="term" value="F:hydro-lyase activity"/>
    <property type="evidence" value="ECO:0007669"/>
    <property type="project" value="UniProtKB-ARBA"/>
</dbReference>
<dbReference type="InterPro" id="IPR010327">
    <property type="entry name" value="FldB/FldC_alpha/beta"/>
</dbReference>
<dbReference type="Proteomes" id="UP000611629">
    <property type="component" value="Unassembled WGS sequence"/>
</dbReference>
<evidence type="ECO:0000256" key="2">
    <source>
        <dbReference type="ARBA" id="ARBA00005806"/>
    </source>
</evidence>
<proteinExistence type="inferred from homology"/>
<gene>
    <name evidence="3" type="ORF">HZF24_04020</name>
</gene>
<dbReference type="PANTHER" id="PTHR30548:SF1">
    <property type="entry name" value="DEHYDRATASE SUBUNIT MJ0007-RELATED"/>
    <property type="match status" value="1"/>
</dbReference>
<evidence type="ECO:0000313" key="4">
    <source>
        <dbReference type="Proteomes" id="UP000611629"/>
    </source>
</evidence>
<accession>A0A974BHN0</accession>
<comment type="similarity">
    <text evidence="2">Belongs to the FldB/FldC dehydratase alpha/beta subunit family.</text>
</comment>